<dbReference type="GO" id="GO:0046872">
    <property type="term" value="F:metal ion binding"/>
    <property type="evidence" value="ECO:0007669"/>
    <property type="project" value="UniProtKB-KW"/>
</dbReference>
<dbReference type="InterPro" id="IPR037034">
    <property type="entry name" value="RNA_pol_Rpb2_2_sf"/>
</dbReference>
<name>A0A6C0CMG6_9ZZZZ</name>
<organism evidence="16">
    <name type="scientific">viral metagenome</name>
    <dbReference type="NCBI Taxonomy" id="1070528"/>
    <lineage>
        <taxon>unclassified sequences</taxon>
        <taxon>metagenomes</taxon>
        <taxon>organismal metagenomes</taxon>
    </lineage>
</organism>
<evidence type="ECO:0000256" key="2">
    <source>
        <dbReference type="ARBA" id="ARBA00012418"/>
    </source>
</evidence>
<dbReference type="GO" id="GO:0003677">
    <property type="term" value="F:DNA binding"/>
    <property type="evidence" value="ECO:0007669"/>
    <property type="project" value="InterPro"/>
</dbReference>
<dbReference type="PROSITE" id="PS01166">
    <property type="entry name" value="RNA_POL_BETA"/>
    <property type="match status" value="1"/>
</dbReference>
<dbReference type="Pfam" id="PF04560">
    <property type="entry name" value="RNA_pol_Rpb2_7"/>
    <property type="match status" value="1"/>
</dbReference>
<dbReference type="InterPro" id="IPR037033">
    <property type="entry name" value="DNA-dir_RNAP_su2_hyb_sf"/>
</dbReference>
<evidence type="ECO:0000259" key="11">
    <source>
        <dbReference type="Pfam" id="PF04560"/>
    </source>
</evidence>
<evidence type="ECO:0000256" key="9">
    <source>
        <dbReference type="SAM" id="MobiDB-lite"/>
    </source>
</evidence>
<dbReference type="Pfam" id="PF04563">
    <property type="entry name" value="RNA_pol_Rpb2_1"/>
    <property type="match status" value="1"/>
</dbReference>
<dbReference type="Gene3D" id="3.90.1100.10">
    <property type="match status" value="1"/>
</dbReference>
<sequence length="1614" mass="185635">MEEATIWKIIGKYFQENPQALVKHHIDSYNEFYGNDIFQLFKEMNPIKLDVDYDKTIQDFRSKCLIYMGGKDGSKIYFGKPVIHDSDKDIRYMYPNECRLRDMTYSTTIHYDVEIEYTRILRPTDQRTELDDDGYAIMNDLELKETDENGQNLKKDYTPSEYAKMRDNTLSNIESNTQFIKMRFQNLYFGRFPIMVQSNLCILNGLPRKMRFSLGECLNDNGGYFIIDGNEKVVIPQESFGDNMINIYKDRDEKYSYSADIKSVSENVSKPVRQLSVRILSQITESEKNNIGVFIPNAGNQPIPLFIVFRALGVLTDKDIISYCLLQDHVQPLFVPYLEASIHDAAPIITQYDAIHYISMFVKGRSVTRTMRILADYFLPHIGENNFIEKAYYLGYIVNRLLSVATGLEPETERDSYKYKRLQLIGPMMKNLFREYYTQQQKYIEKFFEHRYEFGKSTYSDLSKMIYRKYQEAFSNRMVEEGFRKAFKGRWGAYDHTKIVGVVQDMNRLSHNGFISHLRKTNLPMDSSVKLIGPRILHGSQWGIVDPIDTPDGGNVGLHKHLSIMSKVTNSLSREPMIEWLKKHFSIKLLTQSLPIHLRNLSKLFVNGYWVGCIADPKTMIETTKLYRRQGLIPLTTSISFDIDRNTVFVCCDGGRLCRPIFYCDQDRQFSFQKSEWKTIEKHLESSTDTEIWKKIMTGFHEKKRRDFDIYDEHYYNWEELYAIPKEDNITKLKSIMEYLDTQETESSYIAMNFEEVTTTSTYTHCELHPSTTYGVMCNLINYLEHNPCSRNSFSCGQSKQACSLYSTNYQVRMDKSAVVLNNGQIPIVRSRYLEYINNEENPYGENVMVAIMCYTGYNVEDAILINESALQRGLFRTTYYTTYSSHEEKEIKHDTVINEKTFGKISDYTDVKGVKPDYDYSQLNEHGLINENTVINDKVVLIGQTTLLDSTLNTRKDSSKVPKKGQLGIVDKSFITEGEAGERIAKVRIREERIPTFGDKFASRAGQKGTVGMVIPEANMPFTKNGIRPDIIVNPHALPSRMTLGQMIECIVGKSSLMEGVLGDCTAFYNRENKLGMFGEVLTKHGFHSNGDEIMYDGQTGKQLDASIFFGPTYYMRLKHMVKDKINFRARGPMTNLTRQPVHGRANDGGLRIGEMERDAVISHGLNHFLQESMMDRSDAYRLAICNKTGMIAIYNESKDLMISPAADGPLQYTGSIERDNDIEVRQITKHGRQFSMVHVPYSMKLLMQELQAINVHMRIITDDNVQQFDHMVSSKNIDLLLKQENATPQMIIDQIKSSLENKNETNPISSYDPTQTIPREMIGLYPELEVQGYTEEEKEIYRLFSDKEKRALNSNYDLENRKRALQARINEKLGIIDTSKPPSPDGPPPNYLSPEDQVVQDDINIPDESSQAISVEDESQPIPQYGGDGFKDIGTKVYLNGDEKINRIWTIININDNGTYTIDTIDTDDIGVQDSRKIVEDKDIRVPNIMDQTPLGKIQFHPHFSEEPIILDQPTAECQQPPINNPNQPSVNIKIFNQGGSDQSVNEGTTSNIGPEQNNVPNQDMNTSQNQPLNILYDKETHTQIPTPIQPSIQKETPMDFNNKNWIISKEE</sequence>
<reference evidence="16" key="1">
    <citation type="journal article" date="2020" name="Nature">
        <title>Giant virus diversity and host interactions through global metagenomics.</title>
        <authorList>
            <person name="Schulz F."/>
            <person name="Roux S."/>
            <person name="Paez-Espino D."/>
            <person name="Jungbluth S."/>
            <person name="Walsh D.A."/>
            <person name="Denef V.J."/>
            <person name="McMahon K.D."/>
            <person name="Konstantinidis K.T."/>
            <person name="Eloe-Fadrosh E.A."/>
            <person name="Kyrpides N.C."/>
            <person name="Woyke T."/>
        </authorList>
    </citation>
    <scope>NUCLEOTIDE SEQUENCE</scope>
    <source>
        <strain evidence="16">GVMAG-M-3300021375-17</strain>
    </source>
</reference>
<dbReference type="Gene3D" id="3.90.1110.10">
    <property type="entry name" value="RNA polymerase Rpb2, domain 2"/>
    <property type="match status" value="1"/>
</dbReference>
<dbReference type="EC" id="2.7.7.6" evidence="2"/>
<dbReference type="InterPro" id="IPR007121">
    <property type="entry name" value="RNA_pol_bsu_CS"/>
</dbReference>
<evidence type="ECO:0000259" key="15">
    <source>
        <dbReference type="Pfam" id="PF04566"/>
    </source>
</evidence>
<evidence type="ECO:0000256" key="8">
    <source>
        <dbReference type="ARBA" id="ARBA00023163"/>
    </source>
</evidence>
<evidence type="ECO:0000256" key="7">
    <source>
        <dbReference type="ARBA" id="ARBA00022833"/>
    </source>
</evidence>
<evidence type="ECO:0000256" key="3">
    <source>
        <dbReference type="ARBA" id="ARBA00022478"/>
    </source>
</evidence>
<dbReference type="InterPro" id="IPR007644">
    <property type="entry name" value="RNA_pol_bsu_protrusion"/>
</dbReference>
<dbReference type="GO" id="GO:0032549">
    <property type="term" value="F:ribonucleoside binding"/>
    <property type="evidence" value="ECO:0007669"/>
    <property type="project" value="InterPro"/>
</dbReference>
<feature type="domain" description="RNA polymerase Rpb2" evidence="14">
    <location>
        <begin position="506"/>
        <end position="568"/>
    </location>
</feature>
<keyword evidence="4" id="KW-0808">Transferase</keyword>
<comment type="similarity">
    <text evidence="1">Belongs to the RNA polymerase beta chain family.</text>
</comment>
<keyword evidence="8" id="KW-0804">Transcription</keyword>
<dbReference type="InterPro" id="IPR007641">
    <property type="entry name" value="RNA_pol_Rpb2_7"/>
</dbReference>
<evidence type="ECO:0000259" key="10">
    <source>
        <dbReference type="Pfam" id="PF00562"/>
    </source>
</evidence>
<feature type="domain" description="RNA polymerase Rpb2" evidence="11">
    <location>
        <begin position="1150"/>
        <end position="1263"/>
    </location>
</feature>
<dbReference type="InterPro" id="IPR007646">
    <property type="entry name" value="RNA_pol_Rpb2_4"/>
</dbReference>
<dbReference type="Pfam" id="PF00562">
    <property type="entry name" value="RNA_pol_Rpb2_6"/>
    <property type="match status" value="1"/>
</dbReference>
<feature type="region of interest" description="Disordered" evidence="9">
    <location>
        <begin position="1544"/>
        <end position="1568"/>
    </location>
</feature>
<dbReference type="Gene3D" id="3.90.1800.10">
    <property type="entry name" value="RNA polymerase alpha subunit dimerisation domain"/>
    <property type="match status" value="1"/>
</dbReference>
<feature type="compositionally biased region" description="Pro residues" evidence="9">
    <location>
        <begin position="1383"/>
        <end position="1393"/>
    </location>
</feature>
<evidence type="ECO:0000256" key="6">
    <source>
        <dbReference type="ARBA" id="ARBA00022723"/>
    </source>
</evidence>
<dbReference type="CDD" id="cd00653">
    <property type="entry name" value="RNA_pol_B_RPB2"/>
    <property type="match status" value="1"/>
</dbReference>
<dbReference type="Gene3D" id="2.40.270.10">
    <property type="entry name" value="DNA-directed RNA polymerase, subunit 2, domain 6"/>
    <property type="match status" value="1"/>
</dbReference>
<keyword evidence="6" id="KW-0479">Metal-binding</keyword>
<evidence type="ECO:0000259" key="13">
    <source>
        <dbReference type="Pfam" id="PF04563"/>
    </source>
</evidence>
<dbReference type="SUPFAM" id="SSF64484">
    <property type="entry name" value="beta and beta-prime subunits of DNA dependent RNA-polymerase"/>
    <property type="match status" value="1"/>
</dbReference>
<dbReference type="GO" id="GO:0003899">
    <property type="term" value="F:DNA-directed RNA polymerase activity"/>
    <property type="evidence" value="ECO:0007669"/>
    <property type="project" value="UniProtKB-EC"/>
</dbReference>
<dbReference type="InterPro" id="IPR007642">
    <property type="entry name" value="RNA_pol_Rpb2_2"/>
</dbReference>
<evidence type="ECO:0000256" key="5">
    <source>
        <dbReference type="ARBA" id="ARBA00022695"/>
    </source>
</evidence>
<dbReference type="EMBL" id="MN739455">
    <property type="protein sequence ID" value="QHT05493.1"/>
    <property type="molecule type" value="Genomic_DNA"/>
</dbReference>
<dbReference type="PANTHER" id="PTHR20856">
    <property type="entry name" value="DNA-DIRECTED RNA POLYMERASE I SUBUNIT 2"/>
    <property type="match status" value="1"/>
</dbReference>
<dbReference type="Pfam" id="PF04561">
    <property type="entry name" value="RNA_pol_Rpb2_2"/>
    <property type="match status" value="1"/>
</dbReference>
<dbReference type="GO" id="GO:0006351">
    <property type="term" value="P:DNA-templated transcription"/>
    <property type="evidence" value="ECO:0007669"/>
    <property type="project" value="InterPro"/>
</dbReference>
<accession>A0A6C0CMG6</accession>
<evidence type="ECO:0000259" key="14">
    <source>
        <dbReference type="Pfam" id="PF04565"/>
    </source>
</evidence>
<dbReference type="InterPro" id="IPR007120">
    <property type="entry name" value="DNA-dir_RNAP_su2_dom"/>
</dbReference>
<dbReference type="InterPro" id="IPR007645">
    <property type="entry name" value="RNA_pol_Rpb2_3"/>
</dbReference>
<feature type="domain" description="RNA polymerase Rpb2" evidence="12">
    <location>
        <begin position="286"/>
        <end position="422"/>
    </location>
</feature>
<dbReference type="Pfam" id="PF04565">
    <property type="entry name" value="RNA_pol_Rpb2_3"/>
    <property type="match status" value="1"/>
</dbReference>
<dbReference type="GO" id="GO:0000428">
    <property type="term" value="C:DNA-directed RNA polymerase complex"/>
    <property type="evidence" value="ECO:0007669"/>
    <property type="project" value="UniProtKB-KW"/>
</dbReference>
<dbReference type="Pfam" id="PF04566">
    <property type="entry name" value="RNA_pol_Rpb2_4"/>
    <property type="match status" value="1"/>
</dbReference>
<evidence type="ECO:0000256" key="1">
    <source>
        <dbReference type="ARBA" id="ARBA00006835"/>
    </source>
</evidence>
<evidence type="ECO:0000256" key="4">
    <source>
        <dbReference type="ARBA" id="ARBA00022679"/>
    </source>
</evidence>
<feature type="domain" description="RNA polymerase Rpb2" evidence="15">
    <location>
        <begin position="605"/>
        <end position="664"/>
    </location>
</feature>
<feature type="region of interest" description="Disordered" evidence="9">
    <location>
        <begin position="1375"/>
        <end position="1395"/>
    </location>
</feature>
<feature type="domain" description="RNA polymerase beta subunit protrusion" evidence="13">
    <location>
        <begin position="21"/>
        <end position="449"/>
    </location>
</feature>
<protein>
    <recommendedName>
        <fullName evidence="2">DNA-directed RNA polymerase</fullName>
        <ecNumber evidence="2">2.7.7.6</ecNumber>
    </recommendedName>
</protein>
<keyword evidence="7" id="KW-0862">Zinc</keyword>
<evidence type="ECO:0000259" key="12">
    <source>
        <dbReference type="Pfam" id="PF04561"/>
    </source>
</evidence>
<feature type="domain" description="DNA-directed RNA polymerase subunit 2 hybrid-binding" evidence="10">
    <location>
        <begin position="778"/>
        <end position="1147"/>
    </location>
</feature>
<dbReference type="InterPro" id="IPR014724">
    <property type="entry name" value="RNA_pol_RPB2_OB-fold"/>
</dbReference>
<dbReference type="InterPro" id="IPR015712">
    <property type="entry name" value="DNA-dir_RNA_pol_su2"/>
</dbReference>
<proteinExistence type="inferred from homology"/>
<evidence type="ECO:0000313" key="16">
    <source>
        <dbReference type="EMBL" id="QHT05493.1"/>
    </source>
</evidence>
<keyword evidence="5" id="KW-0548">Nucleotidyltransferase</keyword>
<dbReference type="Gene3D" id="2.40.50.150">
    <property type="match status" value="1"/>
</dbReference>
<keyword evidence="3" id="KW-0240">DNA-directed RNA polymerase</keyword>